<dbReference type="CDD" id="cd06558">
    <property type="entry name" value="crotonase-like"/>
    <property type="match status" value="1"/>
</dbReference>
<accession>A0ABM8GPJ4</accession>
<dbReference type="PANTHER" id="PTHR11941:SF133">
    <property type="entry name" value="1,2-EPOXYPHENYLACETYL-COA ISOMERASE"/>
    <property type="match status" value="1"/>
</dbReference>
<keyword evidence="4" id="KW-1185">Reference proteome</keyword>
<dbReference type="PROSITE" id="PS00166">
    <property type="entry name" value="ENOYL_COA_HYDRATASE"/>
    <property type="match status" value="1"/>
</dbReference>
<organism evidence="3 4">
    <name type="scientific">Frondihabitans sucicola</name>
    <dbReference type="NCBI Taxonomy" id="1268041"/>
    <lineage>
        <taxon>Bacteria</taxon>
        <taxon>Bacillati</taxon>
        <taxon>Actinomycetota</taxon>
        <taxon>Actinomycetes</taxon>
        <taxon>Micrococcales</taxon>
        <taxon>Microbacteriaceae</taxon>
        <taxon>Frondihabitans</taxon>
    </lineage>
</organism>
<proteinExistence type="inferred from homology"/>
<dbReference type="RefSeq" id="WP_286343402.1">
    <property type="nucleotide sequence ID" value="NZ_AP027732.1"/>
</dbReference>
<evidence type="ECO:0000256" key="2">
    <source>
        <dbReference type="RuleBase" id="RU003707"/>
    </source>
</evidence>
<comment type="similarity">
    <text evidence="1 2">Belongs to the enoyl-CoA hydratase/isomerase family.</text>
</comment>
<dbReference type="Pfam" id="PF00378">
    <property type="entry name" value="ECH_1"/>
    <property type="match status" value="1"/>
</dbReference>
<sequence length="241" mass="25075">MSTPSWNGLRLDRHEGDVSVLTLDRPERMNAVTHETFRALGEAARVVARDGSRALVLTGAGDRAFSAGYDLAELPGLLQTTVQEFLDIEDTASGAVAAFHALPIPVVAAVNGAAAGGGLSLALAADFRLVADTASFSAAFARVGFSVGELGTSWMLSRLVGPGLAAELSFTGRSVSADEALRIGLADRVLEPGILLSTAIELAQDLADPARDDRIGKRTLTSAGETASFEVALRSRLADRS</sequence>
<dbReference type="InterPro" id="IPR018376">
    <property type="entry name" value="Enoyl-CoA_hyd/isom_CS"/>
</dbReference>
<name>A0ABM8GPJ4_9MICO</name>
<gene>
    <name evidence="3" type="ORF">GCM10025867_26010</name>
</gene>
<dbReference type="SUPFAM" id="SSF52096">
    <property type="entry name" value="ClpP/crotonase"/>
    <property type="match status" value="1"/>
</dbReference>
<evidence type="ECO:0000313" key="3">
    <source>
        <dbReference type="EMBL" id="BDZ50360.1"/>
    </source>
</evidence>
<dbReference type="InterPro" id="IPR001753">
    <property type="entry name" value="Enoyl-CoA_hydra/iso"/>
</dbReference>
<dbReference type="EMBL" id="AP027732">
    <property type="protein sequence ID" value="BDZ50360.1"/>
    <property type="molecule type" value="Genomic_DNA"/>
</dbReference>
<dbReference type="InterPro" id="IPR029045">
    <property type="entry name" value="ClpP/crotonase-like_dom_sf"/>
</dbReference>
<dbReference type="Proteomes" id="UP001321486">
    <property type="component" value="Chromosome"/>
</dbReference>
<evidence type="ECO:0000313" key="4">
    <source>
        <dbReference type="Proteomes" id="UP001321486"/>
    </source>
</evidence>
<reference evidence="4" key="1">
    <citation type="journal article" date="2019" name="Int. J. Syst. Evol. Microbiol.">
        <title>The Global Catalogue of Microorganisms (GCM) 10K type strain sequencing project: providing services to taxonomists for standard genome sequencing and annotation.</title>
        <authorList>
            <consortium name="The Broad Institute Genomics Platform"/>
            <consortium name="The Broad Institute Genome Sequencing Center for Infectious Disease"/>
            <person name="Wu L."/>
            <person name="Ma J."/>
        </authorList>
    </citation>
    <scope>NUCLEOTIDE SEQUENCE [LARGE SCALE GENOMIC DNA]</scope>
    <source>
        <strain evidence="4">NBRC 108728</strain>
    </source>
</reference>
<dbReference type="PANTHER" id="PTHR11941">
    <property type="entry name" value="ENOYL-COA HYDRATASE-RELATED"/>
    <property type="match status" value="1"/>
</dbReference>
<evidence type="ECO:0000256" key="1">
    <source>
        <dbReference type="ARBA" id="ARBA00005254"/>
    </source>
</evidence>
<dbReference type="Gene3D" id="3.90.226.10">
    <property type="entry name" value="2-enoyl-CoA Hydratase, Chain A, domain 1"/>
    <property type="match status" value="1"/>
</dbReference>
<protein>
    <submittedName>
        <fullName evidence="3">Enoyl-CoA hydratase</fullName>
    </submittedName>
</protein>